<dbReference type="Pfam" id="PF19030">
    <property type="entry name" value="TSP1_ADAMTS"/>
    <property type="match status" value="2"/>
</dbReference>
<dbReference type="InterPro" id="IPR000742">
    <property type="entry name" value="EGF"/>
</dbReference>
<accession>A0AAW1SIJ1</accession>
<evidence type="ECO:0000256" key="1">
    <source>
        <dbReference type="ARBA" id="ARBA00004613"/>
    </source>
</evidence>
<keyword evidence="7" id="KW-1185">Reference proteome</keyword>
<evidence type="ECO:0000313" key="7">
    <source>
        <dbReference type="Proteomes" id="UP001445335"/>
    </source>
</evidence>
<dbReference type="Pfam" id="PF00053">
    <property type="entry name" value="EGF_laminin"/>
    <property type="match status" value="1"/>
</dbReference>
<dbReference type="InterPro" id="IPR050439">
    <property type="entry name" value="ADAMTS_ADAMTS-like"/>
</dbReference>
<dbReference type="InterPro" id="IPR002049">
    <property type="entry name" value="LE_dom"/>
</dbReference>
<dbReference type="EMBL" id="JALJOU010000002">
    <property type="protein sequence ID" value="KAK9845882.1"/>
    <property type="molecule type" value="Genomic_DNA"/>
</dbReference>
<feature type="region of interest" description="Disordered" evidence="4">
    <location>
        <begin position="596"/>
        <end position="642"/>
    </location>
</feature>
<dbReference type="GO" id="GO:0005576">
    <property type="term" value="C:extracellular region"/>
    <property type="evidence" value="ECO:0007669"/>
    <property type="project" value="UniProtKB-SubCell"/>
</dbReference>
<evidence type="ECO:0000313" key="6">
    <source>
        <dbReference type="EMBL" id="KAK9845882.1"/>
    </source>
</evidence>
<dbReference type="AlphaFoldDB" id="A0AAW1SIJ1"/>
<sequence>MSFSVASFSEARKWKQQLEAPVFDELNTCLAPLALLVASIGPTEIIETRAAAPVLWYASTWVGPWGDCGASCGGGWQARPLLCAPAPGLLGEAWQCAGGGISRVPASQPCQAFDCSDVQWRLNPWQHCSAPCGGGTAVRTALCAATGSGVGLGLGSAQAAADAAAAAAASCAALPPPAAVEAACNTAACELHVWSVGAWGPCSGNCTGAGGTQNRTVACTEVSGGTTTPVTAAACSSSPPATTQHCGSEAGACAAEARCGAIGCSGHGICGGDGVCACAPGYAGAHCEVAPSCPNGMVDASGACCLSGLADAAGGCCAPGSALDGTGLCCSTGRVDACGVCGGTARAVDVEGACCASGVLDAQGLCCQAGDVDECGVCGGLSASCAIALSLTADAMAASDIAARDTGARALLREGLQTGLAAQLGVSPAAVSVALANSTMPPPVLYTPVAVVSGGPTAARFTAEVLVAPPTPAAMRSAPFSAASAQRAVAGAAGYCWTDSELLGTVSVAASYAGRTGVCGNGFCEVGERTWAGVRNGTCPADCPVPYAMCPSASGRPCGGAGRCFSSLGLCDCFAGYAGEACERCSPGYALAGTQRRHEQGRDGGGWGATLLPTPSPDPNPDPARGSPLHLREKFGSAPASPSLQDLMERLNAKEAMHSAAARSESGSPEPARMRAGALPGAAPRYRVVMFHQYPRELLRGWLRQHHIREEEVEFRVLPGAGGGQG</sequence>
<dbReference type="Pfam" id="PF23106">
    <property type="entry name" value="EGF_Teneurin"/>
    <property type="match status" value="1"/>
</dbReference>
<dbReference type="PROSITE" id="PS50026">
    <property type="entry name" value="EGF_3"/>
    <property type="match status" value="2"/>
</dbReference>
<reference evidence="6 7" key="1">
    <citation type="journal article" date="2024" name="Nat. Commun.">
        <title>Phylogenomics reveals the evolutionary origins of lichenization in chlorophyte algae.</title>
        <authorList>
            <person name="Puginier C."/>
            <person name="Libourel C."/>
            <person name="Otte J."/>
            <person name="Skaloud P."/>
            <person name="Haon M."/>
            <person name="Grisel S."/>
            <person name="Petersen M."/>
            <person name="Berrin J.G."/>
            <person name="Delaux P.M."/>
            <person name="Dal Grande F."/>
            <person name="Keller J."/>
        </authorList>
    </citation>
    <scope>NUCLEOTIDE SEQUENCE [LARGE SCALE GENOMIC DNA]</scope>
    <source>
        <strain evidence="6 7">SAG 245.80</strain>
    </source>
</reference>
<protein>
    <recommendedName>
        <fullName evidence="5">EGF-like domain-containing protein</fullName>
    </recommendedName>
</protein>
<keyword evidence="3" id="KW-1015">Disulfide bond</keyword>
<dbReference type="SMART" id="SM00181">
    <property type="entry name" value="EGF"/>
    <property type="match status" value="2"/>
</dbReference>
<dbReference type="Proteomes" id="UP001445335">
    <property type="component" value="Unassembled WGS sequence"/>
</dbReference>
<dbReference type="SMART" id="SM00209">
    <property type="entry name" value="TSP1"/>
    <property type="match status" value="3"/>
</dbReference>
<gene>
    <name evidence="6" type="ORF">WJX81_005075</name>
</gene>
<feature type="disulfide bond" evidence="3">
    <location>
        <begin position="278"/>
        <end position="287"/>
    </location>
</feature>
<keyword evidence="3" id="KW-0245">EGF-like domain</keyword>
<feature type="domain" description="EGF-like" evidence="5">
    <location>
        <begin position="255"/>
        <end position="288"/>
    </location>
</feature>
<dbReference type="Gene3D" id="2.20.100.10">
    <property type="entry name" value="Thrombospondin type-1 (TSP1) repeat"/>
    <property type="match status" value="1"/>
</dbReference>
<dbReference type="InterPro" id="IPR000884">
    <property type="entry name" value="TSP1_rpt"/>
</dbReference>
<evidence type="ECO:0000259" key="5">
    <source>
        <dbReference type="PROSITE" id="PS50026"/>
    </source>
</evidence>
<organism evidence="6 7">
    <name type="scientific">Elliptochloris bilobata</name>
    <dbReference type="NCBI Taxonomy" id="381761"/>
    <lineage>
        <taxon>Eukaryota</taxon>
        <taxon>Viridiplantae</taxon>
        <taxon>Chlorophyta</taxon>
        <taxon>core chlorophytes</taxon>
        <taxon>Trebouxiophyceae</taxon>
        <taxon>Trebouxiophyceae incertae sedis</taxon>
        <taxon>Elliptochloris clade</taxon>
        <taxon>Elliptochloris</taxon>
    </lineage>
</organism>
<dbReference type="SUPFAM" id="SSF82895">
    <property type="entry name" value="TSP-1 type 1 repeat"/>
    <property type="match status" value="3"/>
</dbReference>
<dbReference type="PROSITE" id="PS50092">
    <property type="entry name" value="TSP1"/>
    <property type="match status" value="2"/>
</dbReference>
<feature type="domain" description="EGF-like" evidence="5">
    <location>
        <begin position="546"/>
        <end position="583"/>
    </location>
</feature>
<comment type="subcellular location">
    <subcellularLocation>
        <location evidence="1">Secreted</location>
    </subcellularLocation>
</comment>
<feature type="region of interest" description="Disordered" evidence="4">
    <location>
        <begin position="655"/>
        <end position="676"/>
    </location>
</feature>
<feature type="disulfide bond" evidence="3">
    <location>
        <begin position="573"/>
        <end position="582"/>
    </location>
</feature>
<evidence type="ECO:0000256" key="4">
    <source>
        <dbReference type="SAM" id="MobiDB-lite"/>
    </source>
</evidence>
<evidence type="ECO:0000256" key="2">
    <source>
        <dbReference type="ARBA" id="ARBA00022525"/>
    </source>
</evidence>
<dbReference type="PROSITE" id="PS01186">
    <property type="entry name" value="EGF_2"/>
    <property type="match status" value="1"/>
</dbReference>
<dbReference type="InterPro" id="IPR036383">
    <property type="entry name" value="TSP1_rpt_sf"/>
</dbReference>
<dbReference type="PROSITE" id="PS00022">
    <property type="entry name" value="EGF_1"/>
    <property type="match status" value="2"/>
</dbReference>
<dbReference type="PANTHER" id="PTHR13723">
    <property type="entry name" value="ADAMTS A DISINTEGRIN AND METALLOPROTEASE WITH THROMBOSPONDIN MOTIFS PROTEASE"/>
    <property type="match status" value="1"/>
</dbReference>
<comment type="caution">
    <text evidence="6">The sequence shown here is derived from an EMBL/GenBank/DDBJ whole genome shotgun (WGS) entry which is preliminary data.</text>
</comment>
<proteinExistence type="predicted"/>
<name>A0AAW1SIJ1_9CHLO</name>
<dbReference type="Pfam" id="PF00090">
    <property type="entry name" value="TSP_1"/>
    <property type="match status" value="1"/>
</dbReference>
<keyword evidence="2" id="KW-0964">Secreted</keyword>
<evidence type="ECO:0000256" key="3">
    <source>
        <dbReference type="PROSITE-ProRule" id="PRU00076"/>
    </source>
</evidence>
<comment type="caution">
    <text evidence="3">Lacks conserved residue(s) required for the propagation of feature annotation.</text>
</comment>